<feature type="compositionally biased region" description="Basic residues" evidence="1">
    <location>
        <begin position="77"/>
        <end position="100"/>
    </location>
</feature>
<evidence type="ECO:0000313" key="3">
    <source>
        <dbReference type="EMBL" id="ACX85529.1"/>
    </source>
</evidence>
<feature type="compositionally biased region" description="Basic residues" evidence="1">
    <location>
        <begin position="107"/>
        <end position="137"/>
    </location>
</feature>
<dbReference type="AlphaFoldDB" id="D0UZ77"/>
<feature type="transmembrane region" description="Helical" evidence="2">
    <location>
        <begin position="241"/>
        <end position="263"/>
    </location>
</feature>
<keyword evidence="3" id="KW-0614">Plasmid</keyword>
<evidence type="ECO:0000256" key="1">
    <source>
        <dbReference type="SAM" id="MobiDB-lite"/>
    </source>
</evidence>
<feature type="transmembrane region" description="Helical" evidence="2">
    <location>
        <begin position="179"/>
        <end position="202"/>
    </location>
</feature>
<feature type="region of interest" description="Disordered" evidence="1">
    <location>
        <begin position="1"/>
        <end position="147"/>
    </location>
</feature>
<feature type="region of interest" description="Disordered" evidence="1">
    <location>
        <begin position="336"/>
        <end position="396"/>
    </location>
</feature>
<reference evidence="3" key="1">
    <citation type="journal article" date="2010" name="J. Bacteriol.">
        <title>Characterization of the replication, transfer, and plasmid/lytic phage cycle of the Streptomyces plasmid-phage pZL12.</title>
        <authorList>
            <person name="Zhong L."/>
            <person name="Cheng Q."/>
            <person name="Tian X."/>
            <person name="Zhao L."/>
            <person name="Qin Z."/>
        </authorList>
    </citation>
    <scope>NUCLEOTIDE SEQUENCE</scope>
    <source>
        <strain evidence="3">W9</strain>
        <plasmid evidence="3">pCQ3</plasmid>
    </source>
</reference>
<keyword evidence="2" id="KW-1133">Transmembrane helix</keyword>
<feature type="compositionally biased region" description="Low complexity" evidence="1">
    <location>
        <begin position="34"/>
        <end position="64"/>
    </location>
</feature>
<feature type="compositionally biased region" description="Pro residues" evidence="1">
    <location>
        <begin position="65"/>
        <end position="76"/>
    </location>
</feature>
<accession>D0UZ77</accession>
<name>D0UZ77_9ACTN</name>
<gene>
    <name evidence="3" type="ORF">pCQ3.28</name>
</gene>
<geneLocation type="plasmid" evidence="3">
    <name>pCQ3</name>
</geneLocation>
<feature type="compositionally biased region" description="Acidic residues" evidence="1">
    <location>
        <begin position="351"/>
        <end position="364"/>
    </location>
</feature>
<sequence>MPDRIRARGTQPPRAPATRKARPWTSSPPPTSPPTTTTPDSTSPRSSAATSTPPCGPATGTRPSATPPPATPTSPPRRPRHAVHRRRLPPQSRRRHHRPPQRPQPQRPHRSQHLRPTRPRPRRRERRNPPHRHHPHPAHPPQQLRRPAPMARRSPLLFPAAFLSAASLAWTTWSLVDLLGAGIIGLTVAAGADIIWGSVIVAEARGTRPGGKRWAVPAIGIIAILAVAAFLFWHGISRDSWAMAAVGPFLPLGAKVVWMLALADMRDPAALTDDEKATLAAMERRIAFEEAQHASEMRRLKMQGALLMAKVSTDFDIELMRQDKTTELMRRRPMELPASPAPHQALPGDAPTDDAPGETPDGTDDAPLLRPVPAPPAASRRAASQTMRDTSEMRLTDMSKAAAVRVVRDKNPDASAPQIVERLAHHGVDADAAYVRTVLSRINKQRATTGGYL</sequence>
<feature type="transmembrane region" description="Helical" evidence="2">
    <location>
        <begin position="155"/>
        <end position="173"/>
    </location>
</feature>
<organism evidence="3">
    <name type="scientific">Streptomyces sp. W9</name>
    <dbReference type="NCBI Taxonomy" id="682410"/>
    <lineage>
        <taxon>Bacteria</taxon>
        <taxon>Bacillati</taxon>
        <taxon>Actinomycetota</taxon>
        <taxon>Actinomycetes</taxon>
        <taxon>Kitasatosporales</taxon>
        <taxon>Streptomycetaceae</taxon>
        <taxon>Streptomyces</taxon>
    </lineage>
</organism>
<feature type="transmembrane region" description="Helical" evidence="2">
    <location>
        <begin position="214"/>
        <end position="235"/>
    </location>
</feature>
<keyword evidence="2" id="KW-0472">Membrane</keyword>
<proteinExistence type="predicted"/>
<keyword evidence="2" id="KW-0812">Transmembrane</keyword>
<dbReference type="EMBL" id="GQ983381">
    <property type="protein sequence ID" value="ACX85529.1"/>
    <property type="molecule type" value="Genomic_DNA"/>
</dbReference>
<evidence type="ECO:0000256" key="2">
    <source>
        <dbReference type="SAM" id="Phobius"/>
    </source>
</evidence>
<protein>
    <submittedName>
        <fullName evidence="3">PCQ3_28</fullName>
    </submittedName>
</protein>